<organism evidence="6 7">
    <name type="scientific">Methylomonas methanica</name>
    <dbReference type="NCBI Taxonomy" id="421"/>
    <lineage>
        <taxon>Bacteria</taxon>
        <taxon>Pseudomonadati</taxon>
        <taxon>Pseudomonadota</taxon>
        <taxon>Gammaproteobacteria</taxon>
        <taxon>Methylococcales</taxon>
        <taxon>Methylococcaceae</taxon>
        <taxon>Methylomonas</taxon>
    </lineage>
</organism>
<dbReference type="Proteomes" id="UP000077763">
    <property type="component" value="Unassembled WGS sequence"/>
</dbReference>
<evidence type="ECO:0000256" key="4">
    <source>
        <dbReference type="ARBA" id="ARBA00023295"/>
    </source>
</evidence>
<dbReference type="EMBL" id="LUUH01000078">
    <property type="protein sequence ID" value="OAI00160.1"/>
    <property type="molecule type" value="Genomic_DNA"/>
</dbReference>
<dbReference type="Pfam" id="PF00128">
    <property type="entry name" value="Alpha-amylase"/>
    <property type="match status" value="1"/>
</dbReference>
<accession>A0A177M4Z7</accession>
<dbReference type="CDD" id="cd02856">
    <property type="entry name" value="E_set_GDE_Isoamylase_N"/>
    <property type="match status" value="1"/>
</dbReference>
<dbReference type="InterPro" id="IPR048650">
    <property type="entry name" value="ISOA1-3-like_C"/>
</dbReference>
<dbReference type="NCBIfam" id="TIGR02100">
    <property type="entry name" value="glgX_debranch"/>
    <property type="match status" value="1"/>
</dbReference>
<dbReference type="InterPro" id="IPR044505">
    <property type="entry name" value="GlgX_Isoamylase_N_E_set"/>
</dbReference>
<dbReference type="GO" id="GO:0005980">
    <property type="term" value="P:glycogen catabolic process"/>
    <property type="evidence" value="ECO:0007669"/>
    <property type="project" value="InterPro"/>
</dbReference>
<dbReference type="AlphaFoldDB" id="A0A177M4Z7"/>
<comment type="similarity">
    <text evidence="1">Belongs to the glycosyl hydrolase 13 family.</text>
</comment>
<dbReference type="Pfam" id="PF21156">
    <property type="entry name" value="ISOA1-3_C"/>
    <property type="match status" value="1"/>
</dbReference>
<gene>
    <name evidence="6" type="ORF">A1353_19660</name>
</gene>
<evidence type="ECO:0000313" key="6">
    <source>
        <dbReference type="EMBL" id="OAI00160.1"/>
    </source>
</evidence>
<dbReference type="RefSeq" id="WP_064037980.1">
    <property type="nucleotide sequence ID" value="NZ_LUUH01000078.1"/>
</dbReference>
<reference evidence="7" key="1">
    <citation type="submission" date="2016-03" db="EMBL/GenBank/DDBJ databases">
        <authorList>
            <person name="Heylen K."/>
            <person name="De Vos P."/>
            <person name="Vekeman B."/>
        </authorList>
    </citation>
    <scope>NUCLEOTIDE SEQUENCE [LARGE SCALE GENOMIC DNA]</scope>
    <source>
        <strain evidence="7">R-45371</strain>
    </source>
</reference>
<dbReference type="InterPro" id="IPR017853">
    <property type="entry name" value="GH"/>
</dbReference>
<keyword evidence="2" id="KW-0378">Hydrolase</keyword>
<dbReference type="InterPro" id="IPR004193">
    <property type="entry name" value="Glyco_hydro_13_N"/>
</dbReference>
<dbReference type="SUPFAM" id="SSF51011">
    <property type="entry name" value="Glycosyl hydrolase domain"/>
    <property type="match status" value="1"/>
</dbReference>
<dbReference type="SMART" id="SM00642">
    <property type="entry name" value="Aamy"/>
    <property type="match status" value="1"/>
</dbReference>
<comment type="caution">
    <text evidence="6">The sequence shown here is derived from an EMBL/GenBank/DDBJ whole genome shotgun (WGS) entry which is preliminary data.</text>
</comment>
<sequence>MHKPYSLKSGSPYPHGAKVSDGGVNFSISSRHATDVELLLFSESDSITPLQVISLQKDKNHTFFSWHVFVEELPVGTWYAWRIDGPDNTRESGLRFDRNKLLLDPWARAISDKLWNRAAACKPGDNSQHAMRAVVVDDRYDWEGDTPLAIRSEKAIIYELHVGGFTRHSSAKVKHPGTFIGLIEKIPYLKKLGITHVELLPIMAFDEQDVPPHTADLGLKNYWGYSTHSFFSPHPGYCVTPEQGTHIREFRDLVKALHKAGIGVIMDVVFNHTSEAGADGPVINFKGITGNSFYLTDKHDKRIFHDYTGCGNTVNANHPLVTNFIISCLEYWVREMHVDGFRFDLASALARSEDGSVLQDPPLVWGIELSEQLARTKLIAEAWDAAGLYQVGNFPGYRWGEWNGRYRDVIRRFLRGDTGIISEVATRICGSSDLYQHQHRLPISGINFVTCHDGFTLKDLFSYNEKHNTANGENNRDGCSNNLSSNCGAEGPTPNPAICRLRRQQVKNAFAVLLLSHGVPMLLAGDEFLHTQQGNNNCYCQDNELSWLNWDKAKENADVLHFVQQMIRLRKRHPALMRRNFLTGRKMEGKDMADISWHGLEVDQPPRWDDPNTRILAFTLAALGKDEADLHAILNMSDSKHSMQLPAVEGKSWCLAVDTAQTSPKDIVEPAEQKALSKPWYIVEPHSIVVFESTTQTGIEDGDSVTKRSANFFSKLTGIKLLDQPATEIPTS</sequence>
<dbReference type="Gene3D" id="3.20.20.80">
    <property type="entry name" value="Glycosidases"/>
    <property type="match status" value="1"/>
</dbReference>
<dbReference type="InterPro" id="IPR014756">
    <property type="entry name" value="Ig_E-set"/>
</dbReference>
<dbReference type="GO" id="GO:0019156">
    <property type="term" value="F:isoamylase activity"/>
    <property type="evidence" value="ECO:0007669"/>
    <property type="project" value="UniProtKB-ARBA"/>
</dbReference>
<keyword evidence="3" id="KW-0809">Transit peptide</keyword>
<evidence type="ECO:0000313" key="7">
    <source>
        <dbReference type="Proteomes" id="UP000077763"/>
    </source>
</evidence>
<dbReference type="InterPro" id="IPR006047">
    <property type="entry name" value="GH13_cat_dom"/>
</dbReference>
<dbReference type="InterPro" id="IPR013783">
    <property type="entry name" value="Ig-like_fold"/>
</dbReference>
<evidence type="ECO:0000259" key="5">
    <source>
        <dbReference type="SMART" id="SM00642"/>
    </source>
</evidence>
<evidence type="ECO:0000256" key="3">
    <source>
        <dbReference type="ARBA" id="ARBA00022946"/>
    </source>
</evidence>
<dbReference type="SUPFAM" id="SSF81296">
    <property type="entry name" value="E set domains"/>
    <property type="match status" value="1"/>
</dbReference>
<evidence type="ECO:0000256" key="1">
    <source>
        <dbReference type="ARBA" id="ARBA00008061"/>
    </source>
</evidence>
<dbReference type="PANTHER" id="PTHR43002">
    <property type="entry name" value="GLYCOGEN DEBRANCHING ENZYME"/>
    <property type="match status" value="1"/>
</dbReference>
<dbReference type="GO" id="GO:0004135">
    <property type="term" value="F:amylo-alpha-1,6-glucosidase activity"/>
    <property type="evidence" value="ECO:0007669"/>
    <property type="project" value="InterPro"/>
</dbReference>
<dbReference type="Pfam" id="PF02922">
    <property type="entry name" value="CBM_48"/>
    <property type="match status" value="1"/>
</dbReference>
<dbReference type="Gene3D" id="2.60.40.1180">
    <property type="entry name" value="Golgi alpha-mannosidase II"/>
    <property type="match status" value="1"/>
</dbReference>
<evidence type="ECO:0000256" key="2">
    <source>
        <dbReference type="ARBA" id="ARBA00022801"/>
    </source>
</evidence>
<dbReference type="InterPro" id="IPR011837">
    <property type="entry name" value="Glycogen_debranch_GlgX"/>
</dbReference>
<name>A0A177M4Z7_METMH</name>
<keyword evidence="4" id="KW-0326">Glycosidase</keyword>
<feature type="domain" description="Glycosyl hydrolase family 13 catalytic" evidence="5">
    <location>
        <begin position="159"/>
        <end position="570"/>
    </location>
</feature>
<protein>
    <submittedName>
        <fullName evidence="6">Glycogen debranching enzyme</fullName>
    </submittedName>
</protein>
<dbReference type="Gene3D" id="2.60.40.10">
    <property type="entry name" value="Immunoglobulins"/>
    <property type="match status" value="1"/>
</dbReference>
<dbReference type="SUPFAM" id="SSF51445">
    <property type="entry name" value="(Trans)glycosidases"/>
    <property type="match status" value="1"/>
</dbReference>
<dbReference type="CDD" id="cd11326">
    <property type="entry name" value="AmyAc_Glg_debranch"/>
    <property type="match status" value="1"/>
</dbReference>
<proteinExistence type="inferred from homology"/>
<dbReference type="InterPro" id="IPR013780">
    <property type="entry name" value="Glyco_hydro_b"/>
</dbReference>